<proteinExistence type="predicted"/>
<dbReference type="OrthoDB" id="6928679at2759"/>
<keyword evidence="1" id="KW-0812">Transmembrane</keyword>
<evidence type="ECO:0000313" key="3">
    <source>
        <dbReference type="Proteomes" id="UP000838756"/>
    </source>
</evidence>
<gene>
    <name evidence="2" type="primary">jg6733</name>
    <name evidence="2" type="ORF">PAEG_LOCUS8709</name>
</gene>
<reference evidence="2" key="1">
    <citation type="submission" date="2022-03" db="EMBL/GenBank/DDBJ databases">
        <authorList>
            <person name="Lindestad O."/>
        </authorList>
    </citation>
    <scope>NUCLEOTIDE SEQUENCE</scope>
</reference>
<evidence type="ECO:0000313" key="2">
    <source>
        <dbReference type="EMBL" id="CAH2229226.1"/>
    </source>
</evidence>
<dbReference type="Proteomes" id="UP000838756">
    <property type="component" value="Unassembled WGS sequence"/>
</dbReference>
<name>A0A8S4R1I6_9NEOP</name>
<accession>A0A8S4R1I6</accession>
<comment type="caution">
    <text evidence="2">The sequence shown here is derived from an EMBL/GenBank/DDBJ whole genome shotgun (WGS) entry which is preliminary data.</text>
</comment>
<evidence type="ECO:0000256" key="1">
    <source>
        <dbReference type="SAM" id="Phobius"/>
    </source>
</evidence>
<keyword evidence="1" id="KW-1133">Transmembrane helix</keyword>
<protein>
    <submittedName>
        <fullName evidence="2">Jg6733 protein</fullName>
    </submittedName>
</protein>
<keyword evidence="3" id="KW-1185">Reference proteome</keyword>
<dbReference type="AlphaFoldDB" id="A0A8S4R1I6"/>
<feature type="transmembrane region" description="Helical" evidence="1">
    <location>
        <begin position="49"/>
        <end position="75"/>
    </location>
</feature>
<dbReference type="EMBL" id="CAKXAJ010024705">
    <property type="protein sequence ID" value="CAH2229226.1"/>
    <property type="molecule type" value="Genomic_DNA"/>
</dbReference>
<sequence length="101" mass="11087">MAPHLHQGGCLNGSSAGKRRIADNIGTRMTASFFVDNATDPTNIWDRDLLIVISAGATVLIISVAMITLMTLFVIRHIEHCDIIIRTRDLVPSRSSMRAAR</sequence>
<keyword evidence="1" id="KW-0472">Membrane</keyword>
<organism evidence="2 3">
    <name type="scientific">Pararge aegeria aegeria</name>
    <dbReference type="NCBI Taxonomy" id="348720"/>
    <lineage>
        <taxon>Eukaryota</taxon>
        <taxon>Metazoa</taxon>
        <taxon>Ecdysozoa</taxon>
        <taxon>Arthropoda</taxon>
        <taxon>Hexapoda</taxon>
        <taxon>Insecta</taxon>
        <taxon>Pterygota</taxon>
        <taxon>Neoptera</taxon>
        <taxon>Endopterygota</taxon>
        <taxon>Lepidoptera</taxon>
        <taxon>Glossata</taxon>
        <taxon>Ditrysia</taxon>
        <taxon>Papilionoidea</taxon>
        <taxon>Nymphalidae</taxon>
        <taxon>Satyrinae</taxon>
        <taxon>Satyrini</taxon>
        <taxon>Parargina</taxon>
        <taxon>Pararge</taxon>
    </lineage>
</organism>